<dbReference type="InterPro" id="IPR007110">
    <property type="entry name" value="Ig-like_dom"/>
</dbReference>
<evidence type="ECO:0000313" key="9">
    <source>
        <dbReference type="Proteomes" id="UP000694389"/>
    </source>
</evidence>
<feature type="signal peptide" evidence="6">
    <location>
        <begin position="1"/>
        <end position="20"/>
    </location>
</feature>
<dbReference type="SMART" id="SM00409">
    <property type="entry name" value="IG"/>
    <property type="match status" value="2"/>
</dbReference>
<evidence type="ECO:0000256" key="4">
    <source>
        <dbReference type="SAM" id="MobiDB-lite"/>
    </source>
</evidence>
<dbReference type="GeneID" id="127361903"/>
<dbReference type="InterPro" id="IPR053896">
    <property type="entry name" value="BTN3A2-like_Ig-C"/>
</dbReference>
<keyword evidence="9" id="KW-1185">Reference proteome</keyword>
<feature type="transmembrane region" description="Helical" evidence="5">
    <location>
        <begin position="233"/>
        <end position="256"/>
    </location>
</feature>
<sequence length="358" mass="39026">MDLFSLFVFLLSCRIQAVGAQMKVSPQTLTVLRGEEARFTCSTSNNHWTVMVWLLDGTAVLTISKTIGVLPSVNPNVTAEEVSLGRSWVFILKNIERHNQGLVTCDLMGIDRTTASLFVQEKGSVEVFGDDKLVFKGQSVQFECQAAGWYPQPTLQWRVYDKKVSQGEYNISSEESGKSLFTVTSNLSVTAAKSTSVDCLASVSALATPLKSTVHLRVVAEVVQEEDDCTVPLAVTASLSALLLLLLLCICTVLWYRQRRQAKTSPQEARRFGQSVSGRGSVAEETGGKVNLGYSSEGPTDAVSNEVIMETGSQMDSVSFYKVPDVVSSSSLSLHNESQARVCLSEESSKNVRRITTV</sequence>
<dbReference type="GO" id="GO:0016020">
    <property type="term" value="C:membrane"/>
    <property type="evidence" value="ECO:0007669"/>
    <property type="project" value="UniProtKB-SubCell"/>
</dbReference>
<reference evidence="8" key="2">
    <citation type="submission" date="2025-09" db="UniProtKB">
        <authorList>
            <consortium name="Ensembl"/>
        </authorList>
    </citation>
    <scope>IDENTIFICATION</scope>
</reference>
<feature type="region of interest" description="Disordered" evidence="4">
    <location>
        <begin position="266"/>
        <end position="298"/>
    </location>
</feature>
<dbReference type="OMA" id="WETRRQM"/>
<dbReference type="OrthoDB" id="8822248at2759"/>
<name>A0A8C4NLB2_DICLA</name>
<keyword evidence="2 5" id="KW-0472">Membrane</keyword>
<evidence type="ECO:0000259" key="7">
    <source>
        <dbReference type="PROSITE" id="PS50835"/>
    </source>
</evidence>
<dbReference type="PANTHER" id="PTHR44991:SF1">
    <property type="entry name" value="IMMUNOGLOBULIN SUPERFAMILY MEMBER 5"/>
    <property type="match status" value="1"/>
</dbReference>
<evidence type="ECO:0000256" key="6">
    <source>
        <dbReference type="SAM" id="SignalP"/>
    </source>
</evidence>
<accession>A0A8C4NLB2</accession>
<evidence type="ECO:0000313" key="8">
    <source>
        <dbReference type="Ensembl" id="ENSDLAP00005034786.1"/>
    </source>
</evidence>
<keyword evidence="3" id="KW-0393">Immunoglobulin domain</keyword>
<dbReference type="InterPro" id="IPR036179">
    <property type="entry name" value="Ig-like_dom_sf"/>
</dbReference>
<dbReference type="Pfam" id="PF22705">
    <property type="entry name" value="C2-set_3"/>
    <property type="match status" value="1"/>
</dbReference>
<dbReference type="GeneTree" id="ENSGT00940000165615"/>
<keyword evidence="5" id="KW-0812">Transmembrane</keyword>
<evidence type="ECO:0000256" key="5">
    <source>
        <dbReference type="SAM" id="Phobius"/>
    </source>
</evidence>
<proteinExistence type="predicted"/>
<feature type="domain" description="Ig-like" evidence="7">
    <location>
        <begin position="123"/>
        <end position="215"/>
    </location>
</feature>
<dbReference type="PROSITE" id="PS50835">
    <property type="entry name" value="IG_LIKE"/>
    <property type="match status" value="1"/>
</dbReference>
<comment type="subcellular location">
    <subcellularLocation>
        <location evidence="1">Membrane</location>
    </subcellularLocation>
</comment>
<dbReference type="AlphaFoldDB" id="A0A8C4NLB2"/>
<dbReference type="InterPro" id="IPR003599">
    <property type="entry name" value="Ig_sub"/>
</dbReference>
<gene>
    <name evidence="8" type="primary">igsf5b</name>
</gene>
<organism evidence="8 9">
    <name type="scientific">Dicentrarchus labrax</name>
    <name type="common">European seabass</name>
    <name type="synonym">Morone labrax</name>
    <dbReference type="NCBI Taxonomy" id="13489"/>
    <lineage>
        <taxon>Eukaryota</taxon>
        <taxon>Metazoa</taxon>
        <taxon>Chordata</taxon>
        <taxon>Craniata</taxon>
        <taxon>Vertebrata</taxon>
        <taxon>Euteleostomi</taxon>
        <taxon>Actinopterygii</taxon>
        <taxon>Neopterygii</taxon>
        <taxon>Teleostei</taxon>
        <taxon>Neoteleostei</taxon>
        <taxon>Acanthomorphata</taxon>
        <taxon>Eupercaria</taxon>
        <taxon>Moronidae</taxon>
        <taxon>Dicentrarchus</taxon>
    </lineage>
</organism>
<evidence type="ECO:0000256" key="2">
    <source>
        <dbReference type="ARBA" id="ARBA00023136"/>
    </source>
</evidence>
<feature type="chain" id="PRO_5034990016" evidence="6">
    <location>
        <begin position="21"/>
        <end position="358"/>
    </location>
</feature>
<dbReference type="Gene3D" id="2.60.40.10">
    <property type="entry name" value="Immunoglobulins"/>
    <property type="match status" value="2"/>
</dbReference>
<dbReference type="RefSeq" id="XP_051252954.1">
    <property type="nucleotide sequence ID" value="XM_051396994.1"/>
</dbReference>
<dbReference type="Ensembl" id="ENSDLAT00005037108.2">
    <property type="protein sequence ID" value="ENSDLAP00005034786.1"/>
    <property type="gene ID" value="ENSDLAG00005015529.2"/>
</dbReference>
<protein>
    <submittedName>
        <fullName evidence="8">Immunoglobulin superfamily, member 5b</fullName>
    </submittedName>
</protein>
<dbReference type="InterPro" id="IPR013783">
    <property type="entry name" value="Ig-like_fold"/>
</dbReference>
<keyword evidence="6" id="KW-0732">Signal</keyword>
<dbReference type="PANTHER" id="PTHR44991">
    <property type="entry name" value="IMMUNOGLOBULIN SUPERFAMILY MEMBER 5"/>
    <property type="match status" value="1"/>
</dbReference>
<keyword evidence="5" id="KW-1133">Transmembrane helix</keyword>
<dbReference type="CTD" id="101884674"/>
<evidence type="ECO:0000256" key="1">
    <source>
        <dbReference type="ARBA" id="ARBA00004370"/>
    </source>
</evidence>
<dbReference type="SUPFAM" id="SSF48726">
    <property type="entry name" value="Immunoglobulin"/>
    <property type="match status" value="2"/>
</dbReference>
<dbReference type="Proteomes" id="UP000694389">
    <property type="component" value="Unassembled WGS sequence"/>
</dbReference>
<evidence type="ECO:0000256" key="3">
    <source>
        <dbReference type="ARBA" id="ARBA00023319"/>
    </source>
</evidence>
<reference evidence="8" key="1">
    <citation type="submission" date="2025-08" db="UniProtKB">
        <authorList>
            <consortium name="Ensembl"/>
        </authorList>
    </citation>
    <scope>IDENTIFICATION</scope>
</reference>